<sequence length="223" mass="24989">YSPLGSIVKPSYNANDLIFTKRQQHCSTGPPDGCYRILSYNVLADKYTKSEEPEHPFFPYCDSAALSVNTRYPLLLKELKGYLADLLFLQEVDQSIYVTYLKNYLEALGYDSIYAGKGVNGKALEGCVTAYKRAKFEYMKHDRALLSQFALNGNNGDIIQLLEQNEADRTLFLSRTNVNLVVVLRERSTKGILVTANTHIYFKPENANIKVLQAVPGEGSGGR</sequence>
<dbReference type="PANTHER" id="PTHR12121:SF37">
    <property type="entry name" value="2',5'-PHOSPHODIESTERASE 12"/>
    <property type="match status" value="1"/>
</dbReference>
<dbReference type="WBParaSite" id="L893_g32701.t1">
    <property type="protein sequence ID" value="L893_g32701.t1"/>
    <property type="gene ID" value="L893_g32701"/>
</dbReference>
<accession>A0A1I8A3Q5</accession>
<dbReference type="AlphaFoldDB" id="A0A1I8A3Q5"/>
<evidence type="ECO:0000313" key="2">
    <source>
        <dbReference type="WBParaSite" id="L893_g32701.t1"/>
    </source>
</evidence>
<dbReference type="SUPFAM" id="SSF56219">
    <property type="entry name" value="DNase I-like"/>
    <property type="match status" value="1"/>
</dbReference>
<dbReference type="PANTHER" id="PTHR12121">
    <property type="entry name" value="CARBON CATABOLITE REPRESSOR PROTEIN 4"/>
    <property type="match status" value="1"/>
</dbReference>
<dbReference type="GO" id="GO:0000288">
    <property type="term" value="P:nuclear-transcribed mRNA catabolic process, deadenylation-dependent decay"/>
    <property type="evidence" value="ECO:0007669"/>
    <property type="project" value="TreeGrafter"/>
</dbReference>
<proteinExistence type="predicted"/>
<organism evidence="1 2">
    <name type="scientific">Steinernema glaseri</name>
    <dbReference type="NCBI Taxonomy" id="37863"/>
    <lineage>
        <taxon>Eukaryota</taxon>
        <taxon>Metazoa</taxon>
        <taxon>Ecdysozoa</taxon>
        <taxon>Nematoda</taxon>
        <taxon>Chromadorea</taxon>
        <taxon>Rhabditida</taxon>
        <taxon>Tylenchina</taxon>
        <taxon>Panagrolaimomorpha</taxon>
        <taxon>Strongyloidoidea</taxon>
        <taxon>Steinernematidae</taxon>
        <taxon>Steinernema</taxon>
    </lineage>
</organism>
<dbReference type="GO" id="GO:0000175">
    <property type="term" value="F:3'-5'-RNA exonuclease activity"/>
    <property type="evidence" value="ECO:0007669"/>
    <property type="project" value="TreeGrafter"/>
</dbReference>
<reference evidence="2" key="1">
    <citation type="submission" date="2016-11" db="UniProtKB">
        <authorList>
            <consortium name="WormBaseParasite"/>
        </authorList>
    </citation>
    <scope>IDENTIFICATION</scope>
</reference>
<dbReference type="Gene3D" id="3.60.10.10">
    <property type="entry name" value="Endonuclease/exonuclease/phosphatase"/>
    <property type="match status" value="1"/>
</dbReference>
<evidence type="ECO:0000313" key="1">
    <source>
        <dbReference type="Proteomes" id="UP000095287"/>
    </source>
</evidence>
<protein>
    <submittedName>
        <fullName evidence="2">Endo/exonuclease/phosphatase domain-containing protein</fullName>
    </submittedName>
</protein>
<dbReference type="InterPro" id="IPR036691">
    <property type="entry name" value="Endo/exonu/phosph_ase_sf"/>
</dbReference>
<name>A0A1I8A3Q5_9BILA</name>
<dbReference type="Proteomes" id="UP000095287">
    <property type="component" value="Unplaced"/>
</dbReference>
<keyword evidence="1" id="KW-1185">Reference proteome</keyword>
<dbReference type="GO" id="GO:0005739">
    <property type="term" value="C:mitochondrion"/>
    <property type="evidence" value="ECO:0007669"/>
    <property type="project" value="TreeGrafter"/>
</dbReference>
<dbReference type="InterPro" id="IPR050410">
    <property type="entry name" value="CCR4/nocturin_mRNA_transcr"/>
</dbReference>